<comment type="caution">
    <text evidence="1">The sequence shown here is derived from an EMBL/GenBank/DDBJ whole genome shotgun (WGS) entry which is preliminary data.</text>
</comment>
<dbReference type="GO" id="GO:0006890">
    <property type="term" value="P:retrograde vesicle-mediated transport, Golgi to endoplasmic reticulum"/>
    <property type="evidence" value="ECO:0007669"/>
    <property type="project" value="InterPro"/>
</dbReference>
<sequence length="871" mass="99143">MDRPNLYAEQINDLIKSPGRLEQKLIFAISRYEQKIVDLRAKALLSDNSDLTRIYQSSVLIVERILKFLSSAESFEVKFADLALVARDIYRHVKPAIEQYEETRTKLRFTELKDFLDYHDSLLDAARLLNDEELLVDALRQYAAFVHLEVSSDPRCLPALLGQAALQDNFMSTLCSVVVSFERLLLEMGFPVLPSSAFEETDSQKWDDEQLKRFGCFYKRLCSLQITHLNFLLEKPLSDVVSLPMQIILSSLEKRFRYHFTGTRKTNRVDKPEWYMTQILQWIRENDYVLTMVDRDFVREDYTRQKLRIEFMRGLVTLLVDKLQFDIGLSVCLDPRYQLEWKLRSGTAPDHFSKPNPTTKLSVSTELTTNAEYFGHLIDVILQTDARLTQLAYPLSDQPRPSDVLTLPAVLGRWILLEQQLALSRLDALLTTANAWTVVDETNLRPQCADDFMALLHAIGVRGRHLTDKLARTRFLRVQLYLIKVFYSRLKDCARIPPDTRIGSADRISAQNSRDTTDSTSVGAVPSRLGRLFNVFGSRKSSLPSLSNTASVFTSWFESTAHHGQSARWVAVLNALNYIQDTLFGLADDPYYVAFWEEDSIRTLLQMADPWMSDLGFEDEMQLDVSSLQSTSDISVPMDSTLAISRPHGGLHGGVFNQVILLYQSGMDEMLEETVQAVMREIEQLSHNYTSCADYWLRAGPVSGHVTGGLHVDAGTLELSGAASGMLIRLRDQLFYLSKSLHPRLFVRAWQKIAHSMDDLVYHKLILRNRFTPAGAAQLSFDLAHCLFPMFALYTDRPEAHFAQSRDATILLNLLRGSAELLRSTLKERLTCTSATDQEMNKPLAPLLELGVYSLTPDEAERVLALRSSPY</sequence>
<evidence type="ECO:0008006" key="3">
    <source>
        <dbReference type="Google" id="ProtNLM"/>
    </source>
</evidence>
<dbReference type="Proteomes" id="UP000699462">
    <property type="component" value="Unassembled WGS sequence"/>
</dbReference>
<evidence type="ECO:0000313" key="1">
    <source>
        <dbReference type="EMBL" id="KAF8568646.1"/>
    </source>
</evidence>
<dbReference type="Gene3D" id="1.20.58.1420">
    <property type="entry name" value="Dsl1p vesicle tethering complex, Tip20p subunit, domain B"/>
    <property type="match status" value="1"/>
</dbReference>
<dbReference type="Gene3D" id="1.20.58.670">
    <property type="entry name" value="Dsl1p vesicle tethering complex, Tip20p subunit, domain D"/>
    <property type="match status" value="1"/>
</dbReference>
<reference evidence="1 2" key="1">
    <citation type="submission" date="2019-07" db="EMBL/GenBank/DDBJ databases">
        <title>Annotation for the trematode Paragonimus westermani.</title>
        <authorList>
            <person name="Choi Y.-J."/>
        </authorList>
    </citation>
    <scope>NUCLEOTIDE SEQUENCE [LARGE SCALE GENOMIC DNA]</scope>
    <source>
        <strain evidence="1">180907_Pwestermani</strain>
    </source>
</reference>
<dbReference type="AlphaFoldDB" id="A0A8T0DMU7"/>
<dbReference type="EMBL" id="JTDF01002597">
    <property type="protein sequence ID" value="KAF8568646.1"/>
    <property type="molecule type" value="Genomic_DNA"/>
</dbReference>
<dbReference type="GO" id="GO:0006888">
    <property type="term" value="P:endoplasmic reticulum to Golgi vesicle-mediated transport"/>
    <property type="evidence" value="ECO:0007669"/>
    <property type="project" value="InterPro"/>
</dbReference>
<dbReference type="InterPro" id="IPR042042">
    <property type="entry name" value="Tip20p_domB"/>
</dbReference>
<dbReference type="Pfam" id="PF04437">
    <property type="entry name" value="RINT1_TIP1"/>
    <property type="match status" value="1"/>
</dbReference>
<dbReference type="InterPro" id="IPR042044">
    <property type="entry name" value="EXOC6PINT-1/Sec15/Tip20_C_dom2"/>
</dbReference>
<keyword evidence="2" id="KW-1185">Reference proteome</keyword>
<dbReference type="GO" id="GO:0070939">
    <property type="term" value="C:Dsl1/NZR complex"/>
    <property type="evidence" value="ECO:0007669"/>
    <property type="project" value="InterPro"/>
</dbReference>
<dbReference type="InterPro" id="IPR007528">
    <property type="entry name" value="RINT1_Tip20"/>
</dbReference>
<dbReference type="GO" id="GO:0060628">
    <property type="term" value="P:regulation of ER to Golgi vesicle-mediated transport"/>
    <property type="evidence" value="ECO:0007669"/>
    <property type="project" value="TreeGrafter"/>
</dbReference>
<accession>A0A8T0DMU7</accession>
<dbReference type="PROSITE" id="PS51386">
    <property type="entry name" value="RINT1_TIP20"/>
    <property type="match status" value="1"/>
</dbReference>
<name>A0A8T0DMU7_9TREM</name>
<evidence type="ECO:0000313" key="2">
    <source>
        <dbReference type="Proteomes" id="UP000699462"/>
    </source>
</evidence>
<dbReference type="OrthoDB" id="2189254at2759"/>
<dbReference type="PANTHER" id="PTHR13520:SF0">
    <property type="entry name" value="RAD50-INTERACTING PROTEIN 1"/>
    <property type="match status" value="1"/>
</dbReference>
<gene>
    <name evidence="1" type="ORF">P879_02330</name>
</gene>
<dbReference type="PANTHER" id="PTHR13520">
    <property type="entry name" value="RAD50-INTERACTING PROTEIN 1 RINT-1"/>
    <property type="match status" value="1"/>
</dbReference>
<protein>
    <recommendedName>
        <fullName evidence="3">RAD50-interacting protein 1</fullName>
    </recommendedName>
</protein>
<organism evidence="1 2">
    <name type="scientific">Paragonimus westermani</name>
    <dbReference type="NCBI Taxonomy" id="34504"/>
    <lineage>
        <taxon>Eukaryota</taxon>
        <taxon>Metazoa</taxon>
        <taxon>Spiralia</taxon>
        <taxon>Lophotrochozoa</taxon>
        <taxon>Platyhelminthes</taxon>
        <taxon>Trematoda</taxon>
        <taxon>Digenea</taxon>
        <taxon>Plagiorchiida</taxon>
        <taxon>Troglotremata</taxon>
        <taxon>Troglotrematidae</taxon>
        <taxon>Paragonimus</taxon>
    </lineage>
</organism>
<proteinExistence type="predicted"/>